<proteinExistence type="predicted"/>
<dbReference type="AlphaFoldDB" id="A0AAD1UQ01"/>
<evidence type="ECO:0000313" key="2">
    <source>
        <dbReference type="Proteomes" id="UP001295684"/>
    </source>
</evidence>
<dbReference type="Proteomes" id="UP001295684">
    <property type="component" value="Unassembled WGS sequence"/>
</dbReference>
<reference evidence="1" key="1">
    <citation type="submission" date="2023-07" db="EMBL/GenBank/DDBJ databases">
        <authorList>
            <consortium name="AG Swart"/>
            <person name="Singh M."/>
            <person name="Singh A."/>
            <person name="Seah K."/>
            <person name="Emmerich C."/>
        </authorList>
    </citation>
    <scope>NUCLEOTIDE SEQUENCE</scope>
    <source>
        <strain evidence="1">DP1</strain>
    </source>
</reference>
<sequence length="69" mass="8108">METITKIVLRLARIKPSRSPKAESRGKYHAKVRSKLDLYLSVLQEHYLSRTWSRASRDGITLSFFPNRF</sequence>
<dbReference type="EMBL" id="CAMPGE010013352">
    <property type="protein sequence ID" value="CAI2372091.1"/>
    <property type="molecule type" value="Genomic_DNA"/>
</dbReference>
<comment type="caution">
    <text evidence="1">The sequence shown here is derived from an EMBL/GenBank/DDBJ whole genome shotgun (WGS) entry which is preliminary data.</text>
</comment>
<organism evidence="1 2">
    <name type="scientific">Euplotes crassus</name>
    <dbReference type="NCBI Taxonomy" id="5936"/>
    <lineage>
        <taxon>Eukaryota</taxon>
        <taxon>Sar</taxon>
        <taxon>Alveolata</taxon>
        <taxon>Ciliophora</taxon>
        <taxon>Intramacronucleata</taxon>
        <taxon>Spirotrichea</taxon>
        <taxon>Hypotrichia</taxon>
        <taxon>Euplotida</taxon>
        <taxon>Euplotidae</taxon>
        <taxon>Moneuplotes</taxon>
    </lineage>
</organism>
<keyword evidence="2" id="KW-1185">Reference proteome</keyword>
<accession>A0AAD1UQ01</accession>
<evidence type="ECO:0000313" key="1">
    <source>
        <dbReference type="EMBL" id="CAI2372091.1"/>
    </source>
</evidence>
<name>A0AAD1UQ01_EUPCR</name>
<gene>
    <name evidence="1" type="ORF">ECRASSUSDP1_LOCUS13418</name>
</gene>
<protein>
    <submittedName>
        <fullName evidence="1">Uncharacterized protein</fullName>
    </submittedName>
</protein>